<evidence type="ECO:0000313" key="3">
    <source>
        <dbReference type="Proteomes" id="UP000563524"/>
    </source>
</evidence>
<dbReference type="PANTHER" id="PTHR43747:SF4">
    <property type="entry name" value="FLAVIN-DEPENDENT TRYPTOPHAN HALOGENASE"/>
    <property type="match status" value="1"/>
</dbReference>
<gene>
    <name evidence="2" type="ORF">GGQ59_002843</name>
</gene>
<comment type="caution">
    <text evidence="2">The sequence shown here is derived from an EMBL/GenBank/DDBJ whole genome shotgun (WGS) entry which is preliminary data.</text>
</comment>
<dbReference type="InterPro" id="IPR006905">
    <property type="entry name" value="Flavin_halogenase"/>
</dbReference>
<sequence length="499" mass="54664">MKDVVLVGRDATVWLTALVVLQLVGRNGVNVSVVELPPLAQDVDAQPTLPSQQGLHRLIGLSEESFIGRCGATYAFGQRFTDWAKGGRPFMQAYDAQGVSLYGVPFLDYWLKARRNGLTVPIEDFCLGAVAAKQGCFATVSDQTEAFSHASYGYHVDVVPYAEHLRKRAIQGGVRTIASPVSRVNLVDGRIASIDMPSGHNAAGDFFIDASGSEALLLRAVEDERDTFQSWSRWLPATRMITASGKELVPLPAFAQIAAFRAGWTGLYPLQNRTAVSAVYSDEFVSDDEMAASLSAITGIPVEGDAVVSSFEAGSRRRHWVSNCLAIGSAAVSLEPLDAVPFAFVQAGLSALTTLFPVEAEVMPEAKAYNDLLTQEAKRLRDFQIAHYALNGRFEDPYWNAVREAELPNDLQYKLDLFRQRGNVPMLSQETFARENWIASFLGHGLMPERYDPRVDFVANEKQIETFQSLLRTIALAVESMPTVQAQVDLYAAPSGFLG</sequence>
<dbReference type="GO" id="GO:0000166">
    <property type="term" value="F:nucleotide binding"/>
    <property type="evidence" value="ECO:0007669"/>
    <property type="project" value="UniProtKB-KW"/>
</dbReference>
<dbReference type="SUPFAM" id="SSF51905">
    <property type="entry name" value="FAD/NAD(P)-binding domain"/>
    <property type="match status" value="1"/>
</dbReference>
<keyword evidence="1" id="KW-0274">FAD</keyword>
<evidence type="ECO:0000313" key="2">
    <source>
        <dbReference type="EMBL" id="MBB4660293.1"/>
    </source>
</evidence>
<name>A0A840I7Q3_9PROT</name>
<feature type="binding site" evidence="1">
    <location>
        <position position="181"/>
    </location>
    <ligand>
        <name>FAD</name>
        <dbReference type="ChEBI" id="CHEBI:57692"/>
    </ligand>
</feature>
<dbReference type="AlphaFoldDB" id="A0A840I7Q3"/>
<dbReference type="RefSeq" id="WP_183819700.1">
    <property type="nucleotide sequence ID" value="NZ_JACHOB010000007.1"/>
</dbReference>
<proteinExistence type="predicted"/>
<dbReference type="EMBL" id="JACHOB010000007">
    <property type="protein sequence ID" value="MBB4660293.1"/>
    <property type="molecule type" value="Genomic_DNA"/>
</dbReference>
<accession>A0A840I7Q3</accession>
<keyword evidence="1" id="KW-0285">Flavoprotein</keyword>
<keyword evidence="2" id="KW-0560">Oxidoreductase</keyword>
<evidence type="ECO:0000256" key="1">
    <source>
        <dbReference type="PIRSR" id="PIRSR011396-2"/>
    </source>
</evidence>
<dbReference type="InterPro" id="IPR033856">
    <property type="entry name" value="Trp_halogen"/>
</dbReference>
<dbReference type="PANTHER" id="PTHR43747">
    <property type="entry name" value="FAD-BINDING PROTEIN"/>
    <property type="match status" value="1"/>
</dbReference>
<dbReference type="InterPro" id="IPR050816">
    <property type="entry name" value="Flavin-dep_Halogenase_NPB"/>
</dbReference>
<dbReference type="PIRSF" id="PIRSF011396">
    <property type="entry name" value="Trp_halogenase"/>
    <property type="match status" value="1"/>
</dbReference>
<organism evidence="2 3">
    <name type="scientific">Parvularcula dongshanensis</name>
    <dbReference type="NCBI Taxonomy" id="1173995"/>
    <lineage>
        <taxon>Bacteria</taxon>
        <taxon>Pseudomonadati</taxon>
        <taxon>Pseudomonadota</taxon>
        <taxon>Alphaproteobacteria</taxon>
        <taxon>Parvularculales</taxon>
        <taxon>Parvularculaceae</taxon>
        <taxon>Parvularcula</taxon>
    </lineage>
</organism>
<dbReference type="GO" id="GO:0004497">
    <property type="term" value="F:monooxygenase activity"/>
    <property type="evidence" value="ECO:0007669"/>
    <property type="project" value="InterPro"/>
</dbReference>
<protein>
    <submittedName>
        <fullName evidence="2">Tryptophan halogenase</fullName>
        <ecNumber evidence="2">1.14.19.9</ecNumber>
    </submittedName>
</protein>
<dbReference type="Proteomes" id="UP000563524">
    <property type="component" value="Unassembled WGS sequence"/>
</dbReference>
<dbReference type="EC" id="1.14.19.9" evidence="2"/>
<keyword evidence="3" id="KW-1185">Reference proteome</keyword>
<keyword evidence="1" id="KW-0547">Nucleotide-binding</keyword>
<dbReference type="InterPro" id="IPR036188">
    <property type="entry name" value="FAD/NAD-bd_sf"/>
</dbReference>
<dbReference type="Pfam" id="PF04820">
    <property type="entry name" value="Trp_halogenase"/>
    <property type="match status" value="1"/>
</dbReference>
<reference evidence="2 3" key="1">
    <citation type="submission" date="2020-08" db="EMBL/GenBank/DDBJ databases">
        <title>Genomic Encyclopedia of Type Strains, Phase IV (KMG-IV): sequencing the most valuable type-strain genomes for metagenomic binning, comparative biology and taxonomic classification.</title>
        <authorList>
            <person name="Goeker M."/>
        </authorList>
    </citation>
    <scope>NUCLEOTIDE SEQUENCE [LARGE SCALE GENOMIC DNA]</scope>
    <source>
        <strain evidence="2 3">DSM 102850</strain>
    </source>
</reference>
<dbReference type="Gene3D" id="3.50.50.60">
    <property type="entry name" value="FAD/NAD(P)-binding domain"/>
    <property type="match status" value="1"/>
</dbReference>